<protein>
    <submittedName>
        <fullName evidence="2">Similar to faah2a: Fatty-acid amide hydrolase 2-A (Danio rerio)</fullName>
    </submittedName>
</protein>
<proteinExistence type="predicted"/>
<dbReference type="GO" id="GO:0012505">
    <property type="term" value="C:endomembrane system"/>
    <property type="evidence" value="ECO:0007669"/>
    <property type="project" value="TreeGrafter"/>
</dbReference>
<dbReference type="SUPFAM" id="SSF75304">
    <property type="entry name" value="Amidase signature (AS) enzymes"/>
    <property type="match status" value="1"/>
</dbReference>
<keyword evidence="3" id="KW-1185">Reference proteome</keyword>
<dbReference type="InterPro" id="IPR052739">
    <property type="entry name" value="FAAH2"/>
</dbReference>
<evidence type="ECO:0000313" key="2">
    <source>
        <dbReference type="EMBL" id="CAG5106569.1"/>
    </source>
</evidence>
<dbReference type="Pfam" id="PF01425">
    <property type="entry name" value="Amidase"/>
    <property type="match status" value="2"/>
</dbReference>
<dbReference type="EMBL" id="CAJNRD030001124">
    <property type="protein sequence ID" value="CAG5106569.1"/>
    <property type="molecule type" value="Genomic_DNA"/>
</dbReference>
<dbReference type="InterPro" id="IPR036928">
    <property type="entry name" value="AS_sf"/>
</dbReference>
<name>A0A8J2MY24_COTCN</name>
<comment type="caution">
    <text evidence="2">The sequence shown here is derived from an EMBL/GenBank/DDBJ whole genome shotgun (WGS) entry which is preliminary data.</text>
</comment>
<organism evidence="2 3">
    <name type="scientific">Cotesia congregata</name>
    <name type="common">Parasitoid wasp</name>
    <name type="synonym">Apanteles congregatus</name>
    <dbReference type="NCBI Taxonomy" id="51543"/>
    <lineage>
        <taxon>Eukaryota</taxon>
        <taxon>Metazoa</taxon>
        <taxon>Ecdysozoa</taxon>
        <taxon>Arthropoda</taxon>
        <taxon>Hexapoda</taxon>
        <taxon>Insecta</taxon>
        <taxon>Pterygota</taxon>
        <taxon>Neoptera</taxon>
        <taxon>Endopterygota</taxon>
        <taxon>Hymenoptera</taxon>
        <taxon>Apocrita</taxon>
        <taxon>Ichneumonoidea</taxon>
        <taxon>Braconidae</taxon>
        <taxon>Microgastrinae</taxon>
        <taxon>Cotesia</taxon>
    </lineage>
</organism>
<reference evidence="2" key="1">
    <citation type="submission" date="2021-04" db="EMBL/GenBank/DDBJ databases">
        <authorList>
            <person name="Chebbi M.A.C M."/>
        </authorList>
    </citation>
    <scope>NUCLEOTIDE SEQUENCE</scope>
</reference>
<sequence>MELALSGLTLLYVNIRRFDYAEFVNGAMKVFIKSFVFIVSCAVTPFLKLAAFKKINRCPAISNKLLFIPANELARRIRRKEITSEEIVRAYIERCLEVNPVLNAIVENRFEAAIKEAREVDLLVKSGTRSEELLARDTPLLGIPVTVKESIAVEGMSHAAGRETKEPAIALCDADAVQRVRRAGGIIILVSNTPEMCMCWETYNNVTGTTLNPYDTRRTSGGSSGGEVNIKDINFYYFEEIPSFLTHKINSEIITGIHKFIQHLESSQGIKTHKADIPDLKYAFEASSTMLLKLEGVDTVFDEETNAPLDILGDNGVIICPTFIDGPHYPYEIYPRVCNVTYMMIFNAIGLPVTQCPVGLNKNGLPIGFQVVGNIGQDHLTIAVAREVERIFGGWKPPPSC</sequence>
<dbReference type="AlphaFoldDB" id="A0A8J2MY24"/>
<keyword evidence="2" id="KW-0378">Hydrolase</keyword>
<gene>
    <name evidence="2" type="ORF">HICCMSTLAB_LOCUS12325</name>
</gene>
<evidence type="ECO:0000259" key="1">
    <source>
        <dbReference type="Pfam" id="PF01425"/>
    </source>
</evidence>
<dbReference type="PANTHER" id="PTHR43372">
    <property type="entry name" value="FATTY-ACID AMIDE HYDROLASE"/>
    <property type="match status" value="1"/>
</dbReference>
<dbReference type="PANTHER" id="PTHR43372:SF2">
    <property type="entry name" value="IP13792P"/>
    <property type="match status" value="1"/>
</dbReference>
<feature type="domain" description="Amidase" evidence="1">
    <location>
        <begin position="251"/>
        <end position="381"/>
    </location>
</feature>
<dbReference type="InterPro" id="IPR023631">
    <property type="entry name" value="Amidase_dom"/>
</dbReference>
<accession>A0A8J2MY24</accession>
<dbReference type="GO" id="GO:0016787">
    <property type="term" value="F:hydrolase activity"/>
    <property type="evidence" value="ECO:0007669"/>
    <property type="project" value="UniProtKB-KW"/>
</dbReference>
<feature type="domain" description="Amidase" evidence="1">
    <location>
        <begin position="86"/>
        <end position="227"/>
    </location>
</feature>
<dbReference type="Proteomes" id="UP000786811">
    <property type="component" value="Unassembled WGS sequence"/>
</dbReference>
<dbReference type="OrthoDB" id="6428749at2759"/>
<dbReference type="Gene3D" id="3.90.1300.10">
    <property type="entry name" value="Amidase signature (AS) domain"/>
    <property type="match status" value="2"/>
</dbReference>
<evidence type="ECO:0000313" key="3">
    <source>
        <dbReference type="Proteomes" id="UP000786811"/>
    </source>
</evidence>